<feature type="region of interest" description="Disordered" evidence="1">
    <location>
        <begin position="24"/>
        <end position="101"/>
    </location>
</feature>
<evidence type="ECO:0000313" key="2">
    <source>
        <dbReference type="EMBL" id="CAA9461698.1"/>
    </source>
</evidence>
<name>A0A6J4R9Y4_9ACTN</name>
<feature type="compositionally biased region" description="Basic and acidic residues" evidence="1">
    <location>
        <begin position="82"/>
        <end position="95"/>
    </location>
</feature>
<organism evidence="2">
    <name type="scientific">uncultured Rubrobacteraceae bacterium</name>
    <dbReference type="NCBI Taxonomy" id="349277"/>
    <lineage>
        <taxon>Bacteria</taxon>
        <taxon>Bacillati</taxon>
        <taxon>Actinomycetota</taxon>
        <taxon>Rubrobacteria</taxon>
        <taxon>Rubrobacterales</taxon>
        <taxon>Rubrobacteraceae</taxon>
        <taxon>environmental samples</taxon>
    </lineage>
</organism>
<evidence type="ECO:0000256" key="1">
    <source>
        <dbReference type="SAM" id="MobiDB-lite"/>
    </source>
</evidence>
<feature type="compositionally biased region" description="Basic residues" evidence="1">
    <location>
        <begin position="43"/>
        <end position="55"/>
    </location>
</feature>
<sequence>AFTYGRRLDEVRFRSGRRGDHRLRRRLLRRYPHGPLRGQEHPRRPRRRRPLRGAHGRTDRQRPRPRTPVRLHPHPRPGEVPGARDRRASRADHAPRTAHRL</sequence>
<gene>
    <name evidence="2" type="ORF">AVDCRST_MAG25-953</name>
</gene>
<dbReference type="EMBL" id="CADCVI010000059">
    <property type="protein sequence ID" value="CAA9461698.1"/>
    <property type="molecule type" value="Genomic_DNA"/>
</dbReference>
<reference evidence="2" key="1">
    <citation type="submission" date="2020-02" db="EMBL/GenBank/DDBJ databases">
        <authorList>
            <person name="Meier V. D."/>
        </authorList>
    </citation>
    <scope>NUCLEOTIDE SEQUENCE</scope>
    <source>
        <strain evidence="2">AVDCRST_MAG25</strain>
    </source>
</reference>
<feature type="non-terminal residue" evidence="2">
    <location>
        <position position="101"/>
    </location>
</feature>
<feature type="non-terminal residue" evidence="2">
    <location>
        <position position="1"/>
    </location>
</feature>
<feature type="compositionally biased region" description="Basic residues" evidence="1">
    <location>
        <begin position="63"/>
        <end position="75"/>
    </location>
</feature>
<dbReference type="AlphaFoldDB" id="A0A6J4R9Y4"/>
<accession>A0A6J4R9Y4</accession>
<proteinExistence type="predicted"/>
<protein>
    <submittedName>
        <fullName evidence="2">Uncharacterized protein</fullName>
    </submittedName>
</protein>